<sequence>MLSISKPTNIIKKPSLKKEKKRMSFKTEEPPEIFKNLIRHQKLLVETLKVEEGYCEVEKNVKIFYQLYGNGPKKVFFVIGLNCTHHIWLHQAVYFALNPEYQVCIFDNRGIGASDKPIGHYNISLFAKDAAKLLDHLNWTTGTHLIGMSMGGMIAQKLCLDYPARFETLTLTSTYHSAIAALPTAKDIKFAAQTLTRPLDEWIKPLIEVTFPKCWRNQMEGDAMIKSDYLKYLMMDWFKQLPEQNPITMHLQALAAINHNLMPFQLKKIRKSGIRCLVVHGSRDHVIRTRCGKDLAKYLNCKIVEIENGGHVLMLQDPDNYNAILRSHFENSELDGLLTKRLEMKNANHFILKDQAPLASNGLTVNRVATHTSSIKRARSFTLPKWITQKEETKEELKMQKQADRRTKGKTLSF</sequence>
<dbReference type="STRING" id="796925.A0A137P5F9"/>
<keyword evidence="3" id="KW-1185">Reference proteome</keyword>
<dbReference type="SUPFAM" id="SSF53474">
    <property type="entry name" value="alpha/beta-Hydrolases"/>
    <property type="match status" value="1"/>
</dbReference>
<dbReference type="OrthoDB" id="19657at2759"/>
<dbReference type="InterPro" id="IPR000073">
    <property type="entry name" value="AB_hydrolase_1"/>
</dbReference>
<dbReference type="PANTHER" id="PTHR43433">
    <property type="entry name" value="HYDROLASE, ALPHA/BETA FOLD FAMILY PROTEIN"/>
    <property type="match status" value="1"/>
</dbReference>
<dbReference type="PRINTS" id="PR00111">
    <property type="entry name" value="ABHYDROLASE"/>
</dbReference>
<name>A0A137P5F9_CONC2</name>
<protein>
    <submittedName>
        <fullName evidence="2">Alpha/beta-hydrolase</fullName>
    </submittedName>
</protein>
<reference evidence="2 3" key="1">
    <citation type="journal article" date="2015" name="Genome Biol. Evol.">
        <title>Phylogenomic analyses indicate that early fungi evolved digesting cell walls of algal ancestors of land plants.</title>
        <authorList>
            <person name="Chang Y."/>
            <person name="Wang S."/>
            <person name="Sekimoto S."/>
            <person name="Aerts A.L."/>
            <person name="Choi C."/>
            <person name="Clum A."/>
            <person name="LaButti K.M."/>
            <person name="Lindquist E.A."/>
            <person name="Yee Ngan C."/>
            <person name="Ohm R.A."/>
            <person name="Salamov A.A."/>
            <person name="Grigoriev I.V."/>
            <person name="Spatafora J.W."/>
            <person name="Berbee M.L."/>
        </authorList>
    </citation>
    <scope>NUCLEOTIDE SEQUENCE [LARGE SCALE GENOMIC DNA]</scope>
    <source>
        <strain evidence="2 3">NRRL 28638</strain>
    </source>
</reference>
<organism evidence="2 3">
    <name type="scientific">Conidiobolus coronatus (strain ATCC 28846 / CBS 209.66 / NRRL 28638)</name>
    <name type="common">Delacroixia coronata</name>
    <dbReference type="NCBI Taxonomy" id="796925"/>
    <lineage>
        <taxon>Eukaryota</taxon>
        <taxon>Fungi</taxon>
        <taxon>Fungi incertae sedis</taxon>
        <taxon>Zoopagomycota</taxon>
        <taxon>Entomophthoromycotina</taxon>
        <taxon>Entomophthoromycetes</taxon>
        <taxon>Entomophthorales</taxon>
        <taxon>Ancylistaceae</taxon>
        <taxon>Conidiobolus</taxon>
    </lineage>
</organism>
<dbReference type="Proteomes" id="UP000070444">
    <property type="component" value="Unassembled WGS sequence"/>
</dbReference>
<dbReference type="Gene3D" id="3.40.50.1820">
    <property type="entry name" value="alpha/beta hydrolase"/>
    <property type="match status" value="1"/>
</dbReference>
<proteinExistence type="predicted"/>
<evidence type="ECO:0000313" key="3">
    <source>
        <dbReference type="Proteomes" id="UP000070444"/>
    </source>
</evidence>
<dbReference type="PANTHER" id="PTHR43433:SF5">
    <property type="entry name" value="AB HYDROLASE-1 DOMAIN-CONTAINING PROTEIN"/>
    <property type="match status" value="1"/>
</dbReference>
<dbReference type="AlphaFoldDB" id="A0A137P5F9"/>
<dbReference type="InterPro" id="IPR050471">
    <property type="entry name" value="AB_hydrolase"/>
</dbReference>
<evidence type="ECO:0000313" key="2">
    <source>
        <dbReference type="EMBL" id="KXN70252.1"/>
    </source>
</evidence>
<evidence type="ECO:0000259" key="1">
    <source>
        <dbReference type="Pfam" id="PF00561"/>
    </source>
</evidence>
<dbReference type="GO" id="GO:0016787">
    <property type="term" value="F:hydrolase activity"/>
    <property type="evidence" value="ECO:0007669"/>
    <property type="project" value="UniProtKB-KW"/>
</dbReference>
<gene>
    <name evidence="2" type="ORF">CONCODRAFT_78957</name>
</gene>
<dbReference type="Pfam" id="PF00561">
    <property type="entry name" value="Abhydrolase_1"/>
    <property type="match status" value="1"/>
</dbReference>
<keyword evidence="2" id="KW-0378">Hydrolase</keyword>
<accession>A0A137P5F9</accession>
<dbReference type="InterPro" id="IPR029058">
    <property type="entry name" value="AB_hydrolase_fold"/>
</dbReference>
<feature type="domain" description="AB hydrolase-1" evidence="1">
    <location>
        <begin position="77"/>
        <end position="318"/>
    </location>
</feature>
<dbReference type="EMBL" id="KQ964508">
    <property type="protein sequence ID" value="KXN70252.1"/>
    <property type="molecule type" value="Genomic_DNA"/>
</dbReference>